<feature type="transmembrane region" description="Helical" evidence="10">
    <location>
        <begin position="745"/>
        <end position="765"/>
    </location>
</feature>
<dbReference type="GO" id="GO:0006888">
    <property type="term" value="P:endoplasmic reticulum to Golgi vesicle-mediated transport"/>
    <property type="evidence" value="ECO:0007669"/>
    <property type="project" value="TreeGrafter"/>
</dbReference>
<dbReference type="EC" id="3.1.-.-" evidence="10"/>
<feature type="transmembrane region" description="Helical" evidence="10">
    <location>
        <begin position="876"/>
        <end position="893"/>
    </location>
</feature>
<protein>
    <recommendedName>
        <fullName evidence="10">GPI inositol-deacylase</fullName>
        <ecNumber evidence="10">3.1.-.-</ecNumber>
    </recommendedName>
</protein>
<evidence type="ECO:0000256" key="11">
    <source>
        <dbReference type="SAM" id="MobiDB-lite"/>
    </source>
</evidence>
<keyword evidence="7 10" id="KW-0653">Protein transport</keyword>
<evidence type="ECO:0000256" key="9">
    <source>
        <dbReference type="ARBA" id="ARBA00023136"/>
    </source>
</evidence>
<dbReference type="EMBL" id="JADNYJ010000001">
    <property type="protein sequence ID" value="KAF8914275.1"/>
    <property type="molecule type" value="Genomic_DNA"/>
</dbReference>
<feature type="transmembrane region" description="Helical" evidence="10">
    <location>
        <begin position="839"/>
        <end position="864"/>
    </location>
</feature>
<reference evidence="14" key="1">
    <citation type="submission" date="2020-11" db="EMBL/GenBank/DDBJ databases">
        <authorList>
            <consortium name="DOE Joint Genome Institute"/>
            <person name="Ahrendt S."/>
            <person name="Riley R."/>
            <person name="Andreopoulos W."/>
            <person name="LaButti K."/>
            <person name="Pangilinan J."/>
            <person name="Ruiz-duenas F.J."/>
            <person name="Barrasa J.M."/>
            <person name="Sanchez-Garcia M."/>
            <person name="Camarero S."/>
            <person name="Miyauchi S."/>
            <person name="Serrano A."/>
            <person name="Linde D."/>
            <person name="Babiker R."/>
            <person name="Drula E."/>
            <person name="Ayuso-Fernandez I."/>
            <person name="Pacheco R."/>
            <person name="Padilla G."/>
            <person name="Ferreira P."/>
            <person name="Barriuso J."/>
            <person name="Kellner H."/>
            <person name="Castanera R."/>
            <person name="Alfaro M."/>
            <person name="Ramirez L."/>
            <person name="Pisabarro A.G."/>
            <person name="Kuo A."/>
            <person name="Tritt A."/>
            <person name="Lipzen A."/>
            <person name="He G."/>
            <person name="Yan M."/>
            <person name="Ng V."/>
            <person name="Cullen D."/>
            <person name="Martin F."/>
            <person name="Rosso M.-N."/>
            <person name="Henrissat B."/>
            <person name="Hibbett D."/>
            <person name="Martinez A.T."/>
            <person name="Grigoriev I.V."/>
        </authorList>
    </citation>
    <scope>NUCLEOTIDE SEQUENCE</scope>
    <source>
        <strain evidence="14">AH 44721</strain>
    </source>
</reference>
<dbReference type="GO" id="GO:0005789">
    <property type="term" value="C:endoplasmic reticulum membrane"/>
    <property type="evidence" value="ECO:0007669"/>
    <property type="project" value="UniProtKB-SubCell"/>
</dbReference>
<dbReference type="PANTHER" id="PTHR15495">
    <property type="entry name" value="NEGATIVE REGULATOR OF VESICLE FORMATION-RELATED"/>
    <property type="match status" value="1"/>
</dbReference>
<dbReference type="InterPro" id="IPR029058">
    <property type="entry name" value="AB_hydrolase_fold"/>
</dbReference>
<dbReference type="Pfam" id="PF25140">
    <property type="entry name" value="PGAP1_TMD"/>
    <property type="match status" value="1"/>
</dbReference>
<dbReference type="InterPro" id="IPR012908">
    <property type="entry name" value="PGAP1-ab_dom-like"/>
</dbReference>
<evidence type="ECO:0000256" key="7">
    <source>
        <dbReference type="ARBA" id="ARBA00022927"/>
    </source>
</evidence>
<keyword evidence="4 10" id="KW-0812">Transmembrane</keyword>
<dbReference type="PANTHER" id="PTHR15495:SF7">
    <property type="entry name" value="GPI INOSITOL-DEACYLASE"/>
    <property type="match status" value="1"/>
</dbReference>
<evidence type="ECO:0000256" key="10">
    <source>
        <dbReference type="RuleBase" id="RU365011"/>
    </source>
</evidence>
<dbReference type="Gene3D" id="3.40.50.1820">
    <property type="entry name" value="alpha/beta hydrolase"/>
    <property type="match status" value="1"/>
</dbReference>
<dbReference type="OrthoDB" id="348976at2759"/>
<feature type="transmembrane region" description="Helical" evidence="10">
    <location>
        <begin position="664"/>
        <end position="682"/>
    </location>
</feature>
<dbReference type="InterPro" id="IPR056824">
    <property type="entry name" value="PGAP1_TMD"/>
</dbReference>
<dbReference type="GO" id="GO:0015031">
    <property type="term" value="P:protein transport"/>
    <property type="evidence" value="ECO:0007669"/>
    <property type="project" value="UniProtKB-KW"/>
</dbReference>
<comment type="similarity">
    <text evidence="2 10">Belongs to the GPI inositol-deacylase family.</text>
</comment>
<feature type="transmembrane region" description="Helical" evidence="10">
    <location>
        <begin position="913"/>
        <end position="931"/>
    </location>
</feature>
<feature type="domain" description="GPI inositol-deacylase transmembrane" evidence="13">
    <location>
        <begin position="681"/>
        <end position="946"/>
    </location>
</feature>
<keyword evidence="6 10" id="KW-0256">Endoplasmic reticulum</keyword>
<comment type="caution">
    <text evidence="14">The sequence shown here is derived from an EMBL/GenBank/DDBJ whole genome shotgun (WGS) entry which is preliminary data.</text>
</comment>
<keyword evidence="15" id="KW-1185">Reference proteome</keyword>
<keyword evidence="9 10" id="KW-0472">Membrane</keyword>
<evidence type="ECO:0000256" key="6">
    <source>
        <dbReference type="ARBA" id="ARBA00022824"/>
    </source>
</evidence>
<proteinExistence type="inferred from homology"/>
<evidence type="ECO:0000256" key="4">
    <source>
        <dbReference type="ARBA" id="ARBA00022692"/>
    </source>
</evidence>
<keyword evidence="3 10" id="KW-0813">Transport</keyword>
<keyword evidence="5 10" id="KW-0378">Hydrolase</keyword>
<organism evidence="14 15">
    <name type="scientific">Gymnopilus junonius</name>
    <name type="common">Spectacular rustgill mushroom</name>
    <name type="synonym">Gymnopilus spectabilis subsp. junonius</name>
    <dbReference type="NCBI Taxonomy" id="109634"/>
    <lineage>
        <taxon>Eukaryota</taxon>
        <taxon>Fungi</taxon>
        <taxon>Dikarya</taxon>
        <taxon>Basidiomycota</taxon>
        <taxon>Agaricomycotina</taxon>
        <taxon>Agaricomycetes</taxon>
        <taxon>Agaricomycetidae</taxon>
        <taxon>Agaricales</taxon>
        <taxon>Agaricineae</taxon>
        <taxon>Hymenogastraceae</taxon>
        <taxon>Gymnopilus</taxon>
    </lineage>
</organism>
<dbReference type="Proteomes" id="UP000724874">
    <property type="component" value="Unassembled WGS sequence"/>
</dbReference>
<feature type="region of interest" description="Disordered" evidence="11">
    <location>
        <begin position="805"/>
        <end position="826"/>
    </location>
</feature>
<evidence type="ECO:0000313" key="14">
    <source>
        <dbReference type="EMBL" id="KAF8914275.1"/>
    </source>
</evidence>
<name>A0A9P5P3M6_GYMJU</name>
<evidence type="ECO:0000256" key="1">
    <source>
        <dbReference type="ARBA" id="ARBA00004477"/>
    </source>
</evidence>
<dbReference type="InterPro" id="IPR039529">
    <property type="entry name" value="PGAP1/BST1"/>
</dbReference>
<keyword evidence="8 10" id="KW-1133">Transmembrane helix</keyword>
<comment type="subcellular location">
    <subcellularLocation>
        <location evidence="1">Endoplasmic reticulum membrane</location>
        <topology evidence="1">Multi-pass membrane protein</topology>
    </subcellularLocation>
</comment>
<accession>A0A9P5P3M6</accession>
<feature type="transmembrane region" description="Helical" evidence="10">
    <location>
        <begin position="622"/>
        <end position="643"/>
    </location>
</feature>
<sequence>MPKSIVSFIGVLSVVAAFLFFLASSDIAENLSPQGCRMSWMSPSYVLQADFNKSWTPLAHRYSLWLYREVGWDPVQETGLRKNSVPVLFIPGNAGSSHQVRSIASSASRQYFESPYIVSSTFESRSLKPLDFFAVEFNEDLSAFHGSTLESQITYTSKAISYILSSYPPDTSIIVMGHSMGGIVATSLLPSENISAIITMSTPHTLPPARFDSRIDDLYVKAQQTLEGDPTPIVSVCGGAMDMMIPSESCILPRTSKSVYRRTVFTSALEGAWTGVGHREMVWCHQVRWRIARAALELGGEKDALSRASVLDNWLRDGNTLPSQASTLDHNGEIEVAFAESSLLSAGQNLLLKKPAAAKTYLFPVPRKSLIPKLTVMVSQGTIPPVSPQHAIPLQVSVFSCADAFTGSLNCIPLQAETLKLIPNPIPGKPFPVPHEGSDESEGVVLFEAHVPIDHDLAGIKIENAGGQGWVIASLDSRQPIVYETTTYSLLLGPLRISIPKLEGLSTSFTFPNLLSNALVVYRIVPQGSSVLSCSDALLPPLLVYTPYFEETHYFPILMSPDKRILLHAHLTAPFIDQRSHFPSAVNFTLFSSAGPECQGNFEWFDVAIDWSATFGRWASRYLTSVVSWSAGIASLVVFLGWSQLEHGALMPTVGQSLHRYVQIMLWYLLPMSLVLSTLPLSESLYLGNKGALFFAPIAPLVLFISSGFVCVVWGVLTVFLTIIGKASFILFGRRREKFSVPRSTILSLAIICLVIFFFVPWQVAYLGCWLLHLYTCASSIPQVAEIHEQRRIDPAVPLIVRSTTRESTEVLPDSPSASSGRRPSDLKDLKQDNLNHNLHILLLMTWLLPLTAPVLAVWVRTLLTAGYTTPFDGDHNFLAVLPFLILVDYASWTPEKLFYKPRFENWLSLRWLFVVMAGTAFIFGSCRPYLVLDASRIAIWIVVSCKIGPRYWGSLPWIN</sequence>
<evidence type="ECO:0000256" key="2">
    <source>
        <dbReference type="ARBA" id="ARBA00006931"/>
    </source>
</evidence>
<feature type="domain" description="GPI inositol-deacylase PGAP1-like alpha/beta" evidence="12">
    <location>
        <begin position="83"/>
        <end position="297"/>
    </location>
</feature>
<dbReference type="GO" id="GO:0006505">
    <property type="term" value="P:GPI anchor metabolic process"/>
    <property type="evidence" value="ECO:0007669"/>
    <property type="project" value="TreeGrafter"/>
</dbReference>
<evidence type="ECO:0000259" key="12">
    <source>
        <dbReference type="Pfam" id="PF07819"/>
    </source>
</evidence>
<evidence type="ECO:0000256" key="3">
    <source>
        <dbReference type="ARBA" id="ARBA00022448"/>
    </source>
</evidence>
<gene>
    <name evidence="14" type="ORF">CPB84DRAFT_1699802</name>
</gene>
<evidence type="ECO:0000313" key="15">
    <source>
        <dbReference type="Proteomes" id="UP000724874"/>
    </source>
</evidence>
<comment type="function">
    <text evidence="10">Involved in inositol deacylation of GPI-anchored proteins which plays important roles in the quality control and ER-associated degradation of GPI-anchored proteins.</text>
</comment>
<dbReference type="GO" id="GO:0050185">
    <property type="term" value="F:phosphatidylinositol deacylase activity"/>
    <property type="evidence" value="ECO:0007669"/>
    <property type="project" value="TreeGrafter"/>
</dbReference>
<evidence type="ECO:0000259" key="13">
    <source>
        <dbReference type="Pfam" id="PF25140"/>
    </source>
</evidence>
<dbReference type="AlphaFoldDB" id="A0A9P5P3M6"/>
<dbReference type="SUPFAM" id="SSF53474">
    <property type="entry name" value="alpha/beta-Hydrolases"/>
    <property type="match status" value="1"/>
</dbReference>
<dbReference type="Pfam" id="PF07819">
    <property type="entry name" value="PGAP1"/>
    <property type="match status" value="1"/>
</dbReference>
<feature type="transmembrane region" description="Helical" evidence="10">
    <location>
        <begin position="694"/>
        <end position="724"/>
    </location>
</feature>
<evidence type="ECO:0000256" key="8">
    <source>
        <dbReference type="ARBA" id="ARBA00022989"/>
    </source>
</evidence>
<evidence type="ECO:0000256" key="5">
    <source>
        <dbReference type="ARBA" id="ARBA00022801"/>
    </source>
</evidence>